<dbReference type="InterPro" id="IPR000015">
    <property type="entry name" value="Fimb_usher"/>
</dbReference>
<dbReference type="Gene3D" id="2.60.40.2070">
    <property type="match status" value="1"/>
</dbReference>
<comment type="similarity">
    <text evidence="2 9">Belongs to the fimbrial export usher family.</text>
</comment>
<dbReference type="GO" id="GO:0009279">
    <property type="term" value="C:cell outer membrane"/>
    <property type="evidence" value="ECO:0007669"/>
    <property type="project" value="UniProtKB-SubCell"/>
</dbReference>
<dbReference type="Proteomes" id="UP000295294">
    <property type="component" value="Chromosome 2"/>
</dbReference>
<dbReference type="Pfam" id="PF13954">
    <property type="entry name" value="PapC_N"/>
    <property type="match status" value="1"/>
</dbReference>
<evidence type="ECO:0000256" key="9">
    <source>
        <dbReference type="RuleBase" id="RU003884"/>
    </source>
</evidence>
<evidence type="ECO:0000256" key="8">
    <source>
        <dbReference type="ARBA" id="ARBA00023237"/>
    </source>
</evidence>
<protein>
    <submittedName>
        <fullName evidence="13">Fimbrial biogenesis outer membrane usher protein</fullName>
    </submittedName>
</protein>
<keyword evidence="7 9" id="KW-0472">Membrane</keyword>
<dbReference type="GO" id="GO:0009297">
    <property type="term" value="P:pilus assembly"/>
    <property type="evidence" value="ECO:0007669"/>
    <property type="project" value="InterPro"/>
</dbReference>
<dbReference type="Gene3D" id="2.60.40.3110">
    <property type="match status" value="1"/>
</dbReference>
<name>A0A4P7LJJ5_9BURK</name>
<evidence type="ECO:0000256" key="1">
    <source>
        <dbReference type="ARBA" id="ARBA00004571"/>
    </source>
</evidence>
<organism evidence="13 14">
    <name type="scientific">Cupriavidus oxalaticus</name>
    <dbReference type="NCBI Taxonomy" id="96344"/>
    <lineage>
        <taxon>Bacteria</taxon>
        <taxon>Pseudomonadati</taxon>
        <taxon>Pseudomonadota</taxon>
        <taxon>Betaproteobacteria</taxon>
        <taxon>Burkholderiales</taxon>
        <taxon>Burkholderiaceae</taxon>
        <taxon>Cupriavidus</taxon>
    </lineage>
</organism>
<keyword evidence="3 9" id="KW-0813">Transport</keyword>
<dbReference type="InterPro" id="IPR037224">
    <property type="entry name" value="PapC_N_sf"/>
</dbReference>
<evidence type="ECO:0000313" key="13">
    <source>
        <dbReference type="EMBL" id="QBY52191.1"/>
    </source>
</evidence>
<dbReference type="Pfam" id="PF00577">
    <property type="entry name" value="Usher"/>
    <property type="match status" value="1"/>
</dbReference>
<evidence type="ECO:0000256" key="6">
    <source>
        <dbReference type="ARBA" id="ARBA00022729"/>
    </source>
</evidence>
<dbReference type="OrthoDB" id="6554712at2"/>
<evidence type="ECO:0000256" key="3">
    <source>
        <dbReference type="ARBA" id="ARBA00022448"/>
    </source>
</evidence>
<comment type="subcellular location">
    <subcellularLocation>
        <location evidence="1 9">Cell outer membrane</location>
        <topology evidence="1 9">Multi-pass membrane protein</topology>
    </subcellularLocation>
</comment>
<evidence type="ECO:0000256" key="7">
    <source>
        <dbReference type="ARBA" id="ARBA00023136"/>
    </source>
</evidence>
<dbReference type="STRING" id="1349762.GCA_001592245_00251"/>
<dbReference type="GO" id="GO:0015473">
    <property type="term" value="F:fimbrial usher porin activity"/>
    <property type="evidence" value="ECO:0007669"/>
    <property type="project" value="InterPro"/>
</dbReference>
<dbReference type="Gene3D" id="2.60.40.2610">
    <property type="entry name" value="Outer membrane usher protein FimD, plug domain"/>
    <property type="match status" value="1"/>
</dbReference>
<dbReference type="PROSITE" id="PS01151">
    <property type="entry name" value="FIMBRIAL_USHER"/>
    <property type="match status" value="1"/>
</dbReference>
<dbReference type="Pfam" id="PF13953">
    <property type="entry name" value="PapC_C"/>
    <property type="match status" value="1"/>
</dbReference>
<evidence type="ECO:0000259" key="12">
    <source>
        <dbReference type="Pfam" id="PF13954"/>
    </source>
</evidence>
<dbReference type="InterPro" id="IPR025885">
    <property type="entry name" value="PapC_N"/>
</dbReference>
<evidence type="ECO:0000256" key="2">
    <source>
        <dbReference type="ARBA" id="ARBA00008064"/>
    </source>
</evidence>
<dbReference type="KEGG" id="cox:E0W60_13255"/>
<gene>
    <name evidence="13" type="ORF">E0W60_13255</name>
</gene>
<feature type="domain" description="PapC N-terminal" evidence="12">
    <location>
        <begin position="48"/>
        <end position="193"/>
    </location>
</feature>
<dbReference type="PANTHER" id="PTHR30451:SF20">
    <property type="entry name" value="FIMBRIAE USHER"/>
    <property type="match status" value="1"/>
</dbReference>
<dbReference type="EMBL" id="CP038635">
    <property type="protein sequence ID" value="QBY52191.1"/>
    <property type="molecule type" value="Genomic_DNA"/>
</dbReference>
<sequence>MLTLSPRHVPFRLRPLYAVLLTLFASNAGAAGQPDVGPMPVRSAQDVEFSDTFLQGTAGGVADLSRFSKGNPALPGHYRAELYVNEIWLGRAGVELRQSGDPAAPAVPCFDRSLLERIGVDLARLTAAASLDGDGCQPLPALIADATASFDNGEQRLDISVPQAAMVRRARGYVSPENWDNGVPAARLQYNANVYHSDASSLSTTQAYVGLNAGLNLGPWRFSHQGSLNHDERQGTRYQSVLTNLQRAIAPWKSQLVIGDAFTDGTLFDSIGFRGVRLASDERMYPESLRGYAPIVRGIARSNARVQVRQQGNILYETTVAPGPFEIDDLYPTGYGGDIEVVVTEADGSVHVSTMPYAAAVNALRAGQSRYSVTAGQYRNTVLQGSTLLLQGTYLHGFSNTVTGYGGFVAAQGYGAIAAGAALNTDLGAFGADITHASTRLQGQPDRSGQSVRLSYSKLVAPTNTNFSVAAYRYSSRGYLGLADAMSWLALDQAGRLPSLPTARGKLQLSINQALPAGYGNFYLTGSVQSYWQGGSTVSQFQAGYNNTYRAIAYGVSASRQLNVATSKWDTRVMLTVGLPLGKSPRAPYSLTSVQRGSDGSFTAQETVTGTLGSDNAFSYALNAGHTGGGSGSANSIGGSVSYISPFATMTANASRSTAYTQAGAGISGGIVAYADGVAFSPSLGDTVAVVEAKDAAGARLANGAGLRVDPWGHAVVSNLVPFARNEIELDPQGLPLEVTLKSTQQRIAPTAGAVVRVRFETENPGRAAILRTRLPDGAPVPFGAEVFSADGKPVGTVAQAGRVLVRGLATDAGTLTARWSQASGDACTLHYDLGKPGNQAAAMVASDAPCTR</sequence>
<dbReference type="InterPro" id="IPR025949">
    <property type="entry name" value="PapC-like_C"/>
</dbReference>
<dbReference type="Gene3D" id="3.10.20.410">
    <property type="match status" value="1"/>
</dbReference>
<feature type="domain" description="PapC-like C-terminal" evidence="11">
    <location>
        <begin position="771"/>
        <end position="834"/>
    </location>
</feature>
<evidence type="ECO:0000256" key="5">
    <source>
        <dbReference type="ARBA" id="ARBA00022692"/>
    </source>
</evidence>
<dbReference type="SUPFAM" id="SSF141729">
    <property type="entry name" value="FimD N-terminal domain-like"/>
    <property type="match status" value="1"/>
</dbReference>
<evidence type="ECO:0000313" key="14">
    <source>
        <dbReference type="Proteomes" id="UP000295294"/>
    </source>
</evidence>
<keyword evidence="4" id="KW-1134">Transmembrane beta strand</keyword>
<feature type="signal peptide" evidence="10">
    <location>
        <begin position="1"/>
        <end position="30"/>
    </location>
</feature>
<dbReference type="AlphaFoldDB" id="A0A4P7LJJ5"/>
<dbReference type="InterPro" id="IPR043142">
    <property type="entry name" value="PapC-like_C_sf"/>
</dbReference>
<dbReference type="InterPro" id="IPR018030">
    <property type="entry name" value="Fimbrial_membr_usher_CS"/>
</dbReference>
<feature type="chain" id="PRO_5020525480" evidence="10">
    <location>
        <begin position="31"/>
        <end position="853"/>
    </location>
</feature>
<dbReference type="PANTHER" id="PTHR30451">
    <property type="entry name" value="OUTER MEMBRANE USHER PROTEIN"/>
    <property type="match status" value="1"/>
</dbReference>
<evidence type="ECO:0000256" key="10">
    <source>
        <dbReference type="SAM" id="SignalP"/>
    </source>
</evidence>
<reference evidence="13 14" key="1">
    <citation type="submission" date="2019-03" db="EMBL/GenBank/DDBJ databases">
        <title>Efficiently degradation of phenoxyalkanoic acid herbicides by Cupriavidus oxalaticus strain X32.</title>
        <authorList>
            <person name="Sheng X."/>
        </authorList>
    </citation>
    <scope>NUCLEOTIDE SEQUENCE [LARGE SCALE GENOMIC DNA]</scope>
    <source>
        <strain evidence="13 14">X32</strain>
    </source>
</reference>
<evidence type="ECO:0000259" key="11">
    <source>
        <dbReference type="Pfam" id="PF13953"/>
    </source>
</evidence>
<accession>A0A4P7LJJ5</accession>
<keyword evidence="6 10" id="KW-0732">Signal</keyword>
<keyword evidence="5 9" id="KW-0812">Transmembrane</keyword>
<keyword evidence="9" id="KW-1029">Fimbrium biogenesis</keyword>
<proteinExistence type="inferred from homology"/>
<keyword evidence="8 9" id="KW-0998">Cell outer membrane</keyword>
<evidence type="ECO:0000256" key="4">
    <source>
        <dbReference type="ARBA" id="ARBA00022452"/>
    </source>
</evidence>
<dbReference type="InterPro" id="IPR042186">
    <property type="entry name" value="FimD_plug_dom"/>
</dbReference>